<dbReference type="GO" id="GO:0006869">
    <property type="term" value="P:lipid transport"/>
    <property type="evidence" value="ECO:0007669"/>
    <property type="project" value="UniProtKB-KW"/>
</dbReference>
<sequence length="387" mass="43025">MGVFEIGNPIESPGRVNAVLTPPLSLDGPPNYGGQKQQNILGRLLNLFKAVTPGSDLAKFQLPPQFNLPKSQLQLFGESVYCCSHDLLSKCAQGKTALERFNAVVAWSISTTRPPVFGKAPYNPILGETHHVSSGNLNVLLEQVSHHPPVTALHATDEAQNVELNWWQNPQSQFYGRSVEATIHGQRELKLLEFNESYEMNCPKLCIRFFPFPTVEWLGNVEIQCRQSGLKATLSYTGKSLFGLRGSSSRIFGRIGHCSPAQDIYELEGNWDGIVTVKDISTGKKSILYDARAVISNLKGPVVEDEEGLEQTESAIVWSEVSQGILEGDWKSARQAKRRVEEEQRNLRKERDSAGVTWSPKHFVRRGDGWDYLHCPRGVPPAPIVVP</sequence>
<evidence type="ECO:0008006" key="6">
    <source>
        <dbReference type="Google" id="ProtNLM"/>
    </source>
</evidence>
<protein>
    <recommendedName>
        <fullName evidence="6">Oxysterol-binding protein</fullName>
    </recommendedName>
</protein>
<keyword evidence="3" id="KW-0813">Transport</keyword>
<evidence type="ECO:0000256" key="3">
    <source>
        <dbReference type="ARBA" id="ARBA00023055"/>
    </source>
</evidence>
<dbReference type="GO" id="GO:0016020">
    <property type="term" value="C:membrane"/>
    <property type="evidence" value="ECO:0007669"/>
    <property type="project" value="TreeGrafter"/>
</dbReference>
<evidence type="ECO:0000313" key="5">
    <source>
        <dbReference type="EMBL" id="JAG94026.1"/>
    </source>
</evidence>
<dbReference type="Pfam" id="PF01237">
    <property type="entry name" value="Oxysterol_BP"/>
    <property type="match status" value="2"/>
</dbReference>
<dbReference type="PANTHER" id="PTHR10972:SF102">
    <property type="entry name" value="OXYSTEROL-BINDING PROTEIN"/>
    <property type="match status" value="1"/>
</dbReference>
<evidence type="ECO:0000256" key="2">
    <source>
        <dbReference type="ARBA" id="ARBA00008842"/>
    </source>
</evidence>
<name>A0A0D6QUA3_ARACU</name>
<dbReference type="GO" id="GO:0032934">
    <property type="term" value="F:sterol binding"/>
    <property type="evidence" value="ECO:0007669"/>
    <property type="project" value="TreeGrafter"/>
</dbReference>
<evidence type="ECO:0000256" key="1">
    <source>
        <dbReference type="ARBA" id="ARBA00003361"/>
    </source>
</evidence>
<evidence type="ECO:0000256" key="4">
    <source>
        <dbReference type="RuleBase" id="RU003844"/>
    </source>
</evidence>
<dbReference type="FunFam" id="3.30.70.3490:FF:000007">
    <property type="entry name" value="Oxysterol-binding protein-related protein 4B"/>
    <property type="match status" value="1"/>
</dbReference>
<keyword evidence="3" id="KW-0445">Lipid transport</keyword>
<dbReference type="InterPro" id="IPR000648">
    <property type="entry name" value="Oxysterol-bd"/>
</dbReference>
<dbReference type="SUPFAM" id="SSF144000">
    <property type="entry name" value="Oxysterol-binding protein-like"/>
    <property type="match status" value="1"/>
</dbReference>
<comment type="similarity">
    <text evidence="2 4">Belongs to the OSBP family.</text>
</comment>
<dbReference type="PROSITE" id="PS01013">
    <property type="entry name" value="OSBP"/>
    <property type="match status" value="1"/>
</dbReference>
<dbReference type="PANTHER" id="PTHR10972">
    <property type="entry name" value="OXYSTEROL-BINDING PROTEIN-RELATED"/>
    <property type="match status" value="1"/>
</dbReference>
<dbReference type="FunFam" id="2.40.160.120:FF:000011">
    <property type="entry name" value="Oxysterol-binding protein-related protein 4C"/>
    <property type="match status" value="1"/>
</dbReference>
<dbReference type="Gene3D" id="3.30.70.3490">
    <property type="match status" value="1"/>
</dbReference>
<comment type="function">
    <text evidence="1">May be involved in the transport of sterols.</text>
</comment>
<dbReference type="InterPro" id="IPR037239">
    <property type="entry name" value="OSBP_sf"/>
</dbReference>
<dbReference type="EMBL" id="GCKF01044841">
    <property type="protein sequence ID" value="JAG94026.1"/>
    <property type="molecule type" value="Transcribed_RNA"/>
</dbReference>
<dbReference type="AlphaFoldDB" id="A0A0D6QUA3"/>
<accession>A0A0D6QUA3</accession>
<proteinExistence type="inferred from homology"/>
<dbReference type="GO" id="GO:0005829">
    <property type="term" value="C:cytosol"/>
    <property type="evidence" value="ECO:0007669"/>
    <property type="project" value="TreeGrafter"/>
</dbReference>
<dbReference type="InterPro" id="IPR018494">
    <property type="entry name" value="Oxysterol-bd_CS"/>
</dbReference>
<organism evidence="5">
    <name type="scientific">Araucaria cunninghamii</name>
    <name type="common">Hoop pine</name>
    <name type="synonym">Moreton Bay pine</name>
    <dbReference type="NCBI Taxonomy" id="56994"/>
    <lineage>
        <taxon>Eukaryota</taxon>
        <taxon>Viridiplantae</taxon>
        <taxon>Streptophyta</taxon>
        <taxon>Embryophyta</taxon>
        <taxon>Tracheophyta</taxon>
        <taxon>Spermatophyta</taxon>
        <taxon>Pinopsida</taxon>
        <taxon>Pinidae</taxon>
        <taxon>Conifers II</taxon>
        <taxon>Araucariales</taxon>
        <taxon>Araucariaceae</taxon>
        <taxon>Araucaria</taxon>
    </lineage>
</organism>
<dbReference type="Gene3D" id="2.40.160.120">
    <property type="match status" value="1"/>
</dbReference>
<reference evidence="5" key="1">
    <citation type="submission" date="2015-03" db="EMBL/GenBank/DDBJ databases">
        <title>A transcriptome of Araucaria cunninghamii, an australian fine timber species.</title>
        <authorList>
            <person name="Jing Yi C.J.Y."/>
            <person name="Yin San L.Y.S."/>
            <person name="Abdul Karim S.S."/>
            <person name="Wan Azmi N.N."/>
            <person name="Hercus R.R."/>
            <person name="Croft L.L."/>
        </authorList>
    </citation>
    <scope>NUCLEOTIDE SEQUENCE</scope>
    <source>
        <strain evidence="5">MI0301</strain>
        <tissue evidence="5">Leaf</tissue>
    </source>
</reference>